<accession>A0A0L7KMB7</accession>
<keyword evidence="2" id="KW-1185">Reference proteome</keyword>
<comment type="caution">
    <text evidence="1">The sequence shown here is derived from an EMBL/GenBank/DDBJ whole genome shotgun (WGS) entry which is preliminary data.</text>
</comment>
<feature type="non-terminal residue" evidence="1">
    <location>
        <position position="33"/>
    </location>
</feature>
<evidence type="ECO:0000313" key="1">
    <source>
        <dbReference type="EMBL" id="KOB64448.1"/>
    </source>
</evidence>
<sequence length="33" mass="3929">MLVYEESAERQFQKLVSEMDLGSQKPSQLLRRM</sequence>
<dbReference type="EMBL" id="JTDY01008691">
    <property type="protein sequence ID" value="KOB64448.1"/>
    <property type="molecule type" value="Genomic_DNA"/>
</dbReference>
<reference evidence="1 2" key="1">
    <citation type="journal article" date="2015" name="Genome Biol. Evol.">
        <title>The genome of winter moth (Operophtera brumata) provides a genomic perspective on sexual dimorphism and phenology.</title>
        <authorList>
            <person name="Derks M.F."/>
            <person name="Smit S."/>
            <person name="Salis L."/>
            <person name="Schijlen E."/>
            <person name="Bossers A."/>
            <person name="Mateman C."/>
            <person name="Pijl A.S."/>
            <person name="de Ridder D."/>
            <person name="Groenen M.A."/>
            <person name="Visser M.E."/>
            <person name="Megens H.J."/>
        </authorList>
    </citation>
    <scope>NUCLEOTIDE SEQUENCE [LARGE SCALE GENOMIC DNA]</scope>
    <source>
        <strain evidence="1">WM2013NL</strain>
        <tissue evidence="1">Head and thorax</tissue>
    </source>
</reference>
<evidence type="ECO:0000313" key="2">
    <source>
        <dbReference type="Proteomes" id="UP000037510"/>
    </source>
</evidence>
<dbReference type="AlphaFoldDB" id="A0A0L7KMB7"/>
<protein>
    <submittedName>
        <fullName evidence="1">Uncharacterized protein</fullName>
    </submittedName>
</protein>
<name>A0A0L7KMB7_OPEBR</name>
<gene>
    <name evidence="1" type="ORF">OBRU01_24278</name>
</gene>
<dbReference type="Proteomes" id="UP000037510">
    <property type="component" value="Unassembled WGS sequence"/>
</dbReference>
<proteinExistence type="predicted"/>
<organism evidence="1 2">
    <name type="scientific">Operophtera brumata</name>
    <name type="common">Winter moth</name>
    <name type="synonym">Phalaena brumata</name>
    <dbReference type="NCBI Taxonomy" id="104452"/>
    <lineage>
        <taxon>Eukaryota</taxon>
        <taxon>Metazoa</taxon>
        <taxon>Ecdysozoa</taxon>
        <taxon>Arthropoda</taxon>
        <taxon>Hexapoda</taxon>
        <taxon>Insecta</taxon>
        <taxon>Pterygota</taxon>
        <taxon>Neoptera</taxon>
        <taxon>Endopterygota</taxon>
        <taxon>Lepidoptera</taxon>
        <taxon>Glossata</taxon>
        <taxon>Ditrysia</taxon>
        <taxon>Geometroidea</taxon>
        <taxon>Geometridae</taxon>
        <taxon>Larentiinae</taxon>
        <taxon>Operophtera</taxon>
    </lineage>
</organism>